<reference evidence="2" key="1">
    <citation type="submission" date="2022-11" db="UniProtKB">
        <authorList>
            <consortium name="WormBaseParasite"/>
        </authorList>
    </citation>
    <scope>IDENTIFICATION</scope>
</reference>
<dbReference type="Proteomes" id="UP000887579">
    <property type="component" value="Unplaced"/>
</dbReference>
<protein>
    <submittedName>
        <fullName evidence="2">Mitochondrial fission process protein 1</fullName>
    </submittedName>
</protein>
<sequence>MDDSQLTQKELKDIDIYRNTPIRFLGYANEVGEAFRSVVHVSLVRLSYVVSIGYVCADALDKSRRAYKLPYSSATDRRQEVSTTAFDCLLWQSLASVAIPGFTINRVCALSNAILRRTTLGTPITKAITTIVGLSTIPFIVHPIDAFVEHAMEKTIRPYYPKPAPLPETAADKTIYT</sequence>
<accession>A0AC34F7Y6</accession>
<dbReference type="WBParaSite" id="ES5_v2.g13361.t1">
    <property type="protein sequence ID" value="ES5_v2.g13361.t1"/>
    <property type="gene ID" value="ES5_v2.g13361"/>
</dbReference>
<proteinExistence type="predicted"/>
<evidence type="ECO:0000313" key="1">
    <source>
        <dbReference type="Proteomes" id="UP000887579"/>
    </source>
</evidence>
<evidence type="ECO:0000313" key="2">
    <source>
        <dbReference type="WBParaSite" id="ES5_v2.g13361.t1"/>
    </source>
</evidence>
<organism evidence="1 2">
    <name type="scientific">Panagrolaimus sp. ES5</name>
    <dbReference type="NCBI Taxonomy" id="591445"/>
    <lineage>
        <taxon>Eukaryota</taxon>
        <taxon>Metazoa</taxon>
        <taxon>Ecdysozoa</taxon>
        <taxon>Nematoda</taxon>
        <taxon>Chromadorea</taxon>
        <taxon>Rhabditida</taxon>
        <taxon>Tylenchina</taxon>
        <taxon>Panagrolaimomorpha</taxon>
        <taxon>Panagrolaimoidea</taxon>
        <taxon>Panagrolaimidae</taxon>
        <taxon>Panagrolaimus</taxon>
    </lineage>
</organism>
<name>A0AC34F7Y6_9BILA</name>